<protein>
    <submittedName>
        <fullName evidence="3">Transmembrane protein</fullName>
    </submittedName>
</protein>
<proteinExistence type="predicted"/>
<evidence type="ECO:0000313" key="1">
    <source>
        <dbReference type="EMBL" id="VDP74335.1"/>
    </source>
</evidence>
<evidence type="ECO:0000313" key="3">
    <source>
        <dbReference type="WBParaSite" id="ECPE_0000503701-mRNA-1"/>
    </source>
</evidence>
<dbReference type="EMBL" id="UZAN01041869">
    <property type="protein sequence ID" value="VDP74335.1"/>
    <property type="molecule type" value="Genomic_DNA"/>
</dbReference>
<name>A0A183ADJ0_9TREM</name>
<keyword evidence="2" id="KW-1185">Reference proteome</keyword>
<dbReference type="WBParaSite" id="ECPE_0000503701-mRNA-1">
    <property type="protein sequence ID" value="ECPE_0000503701-mRNA-1"/>
    <property type="gene ID" value="ECPE_0000503701"/>
</dbReference>
<gene>
    <name evidence="1" type="ORF">ECPE_LOCUS5025</name>
</gene>
<reference evidence="1 2" key="2">
    <citation type="submission" date="2018-11" db="EMBL/GenBank/DDBJ databases">
        <authorList>
            <consortium name="Pathogen Informatics"/>
        </authorList>
    </citation>
    <scope>NUCLEOTIDE SEQUENCE [LARGE SCALE GENOMIC DNA]</scope>
    <source>
        <strain evidence="1 2">Egypt</strain>
    </source>
</reference>
<reference evidence="3" key="1">
    <citation type="submission" date="2016-06" db="UniProtKB">
        <authorList>
            <consortium name="WormBaseParasite"/>
        </authorList>
    </citation>
    <scope>IDENTIFICATION</scope>
</reference>
<accession>A0A183ADJ0</accession>
<evidence type="ECO:0000313" key="2">
    <source>
        <dbReference type="Proteomes" id="UP000272942"/>
    </source>
</evidence>
<sequence>MDPYSLAHPRPWCIAWESVEKKKVFGARKQHCSQSINRPTKTQRETNLVEWVWICVAAFVSMRFIVRWGDNGGGGDGVVRFSIPDAFVFRCFSSTPSK</sequence>
<dbReference type="Proteomes" id="UP000272942">
    <property type="component" value="Unassembled WGS sequence"/>
</dbReference>
<dbReference type="AlphaFoldDB" id="A0A183ADJ0"/>
<organism evidence="3">
    <name type="scientific">Echinostoma caproni</name>
    <dbReference type="NCBI Taxonomy" id="27848"/>
    <lineage>
        <taxon>Eukaryota</taxon>
        <taxon>Metazoa</taxon>
        <taxon>Spiralia</taxon>
        <taxon>Lophotrochozoa</taxon>
        <taxon>Platyhelminthes</taxon>
        <taxon>Trematoda</taxon>
        <taxon>Digenea</taxon>
        <taxon>Plagiorchiida</taxon>
        <taxon>Echinostomata</taxon>
        <taxon>Echinostomatoidea</taxon>
        <taxon>Echinostomatidae</taxon>
        <taxon>Echinostoma</taxon>
    </lineage>
</organism>